<feature type="transmembrane region" description="Helical" evidence="1">
    <location>
        <begin position="12"/>
        <end position="31"/>
    </location>
</feature>
<reference evidence="2 3" key="1">
    <citation type="journal article" date="2016" name="Nat. Commun.">
        <title>Thousands of microbial genomes shed light on interconnected biogeochemical processes in an aquifer system.</title>
        <authorList>
            <person name="Anantharaman K."/>
            <person name="Brown C.T."/>
            <person name="Hug L.A."/>
            <person name="Sharon I."/>
            <person name="Castelle C.J."/>
            <person name="Probst A.J."/>
            <person name="Thomas B.C."/>
            <person name="Singh A."/>
            <person name="Wilkins M.J."/>
            <person name="Karaoz U."/>
            <person name="Brodie E.L."/>
            <person name="Williams K.H."/>
            <person name="Hubbard S.S."/>
            <person name="Banfield J.F."/>
        </authorList>
    </citation>
    <scope>NUCLEOTIDE SEQUENCE [LARGE SCALE GENOMIC DNA]</scope>
</reference>
<dbReference type="InterPro" id="IPR044020">
    <property type="entry name" value="DUF5676"/>
</dbReference>
<dbReference type="EMBL" id="MFHI01000008">
    <property type="protein sequence ID" value="OGF79244.1"/>
    <property type="molecule type" value="Genomic_DNA"/>
</dbReference>
<name>A0A1F5WUE1_9BACT</name>
<protein>
    <submittedName>
        <fullName evidence="2">Uncharacterized protein</fullName>
    </submittedName>
</protein>
<gene>
    <name evidence="2" type="ORF">A2W54_02065</name>
</gene>
<keyword evidence="1" id="KW-0812">Transmembrane</keyword>
<accession>A0A1F5WUE1</accession>
<keyword evidence="1" id="KW-1133">Transmembrane helix</keyword>
<dbReference type="Proteomes" id="UP000178425">
    <property type="component" value="Unassembled WGS sequence"/>
</dbReference>
<sequence>MINTNHLLKVGAAWISIVYAICFAGVALVPGVRPGFMRWGLHTMMNTGTDILTLGTFVSGLIIWNIIAFVAVWLFAALYNNIKQ</sequence>
<dbReference type="Pfam" id="PF18926">
    <property type="entry name" value="DUF5676"/>
    <property type="match status" value="1"/>
</dbReference>
<keyword evidence="1" id="KW-0472">Membrane</keyword>
<feature type="transmembrane region" description="Helical" evidence="1">
    <location>
        <begin position="51"/>
        <end position="79"/>
    </location>
</feature>
<organism evidence="2 3">
    <name type="scientific">Candidatus Giovannonibacteria bacterium RIFCSPHIGHO2_02_43_13</name>
    <dbReference type="NCBI Taxonomy" id="1798330"/>
    <lineage>
        <taxon>Bacteria</taxon>
        <taxon>Candidatus Giovannoniibacteriota</taxon>
    </lineage>
</organism>
<evidence type="ECO:0000256" key="1">
    <source>
        <dbReference type="SAM" id="Phobius"/>
    </source>
</evidence>
<dbReference type="AlphaFoldDB" id="A0A1F5WUE1"/>
<evidence type="ECO:0000313" key="3">
    <source>
        <dbReference type="Proteomes" id="UP000178425"/>
    </source>
</evidence>
<proteinExistence type="predicted"/>
<evidence type="ECO:0000313" key="2">
    <source>
        <dbReference type="EMBL" id="OGF79244.1"/>
    </source>
</evidence>
<comment type="caution">
    <text evidence="2">The sequence shown here is derived from an EMBL/GenBank/DDBJ whole genome shotgun (WGS) entry which is preliminary data.</text>
</comment>